<dbReference type="HOGENOM" id="CLU_2165843_0_0_9"/>
<feature type="transmembrane region" description="Helical" evidence="3">
    <location>
        <begin position="64"/>
        <end position="84"/>
    </location>
</feature>
<dbReference type="PANTHER" id="PTHR12715">
    <property type="entry name" value="TRANSPORTER, DRUG/METABOLITE EXPORTER FAMILY"/>
    <property type="match status" value="1"/>
</dbReference>
<dbReference type="InterPro" id="IPR037185">
    <property type="entry name" value="EmrE-like"/>
</dbReference>
<sequence length="98" mass="10741">MIHSHIEVTLSIIYLGVFPTVLPYITLAYITSHSSASEATSSLYLTPVAACIIAWIWLGEVPTFVSIVGGVITILGVIITHLTFKKDNYKKIESGKYL</sequence>
<accession>J8EUM5</accession>
<comment type="subcellular location">
    <subcellularLocation>
        <location evidence="1">Endomembrane system</location>
        <topology evidence="1">Multi-pass membrane protein</topology>
    </subcellularLocation>
</comment>
<dbReference type="AlphaFoldDB" id="J8EUM5"/>
<organism evidence="5 6">
    <name type="scientific">Bacillus cereus MC67</name>
    <dbReference type="NCBI Taxonomy" id="1053219"/>
    <lineage>
        <taxon>Bacteria</taxon>
        <taxon>Bacillati</taxon>
        <taxon>Bacillota</taxon>
        <taxon>Bacilli</taxon>
        <taxon>Bacillales</taxon>
        <taxon>Bacillaceae</taxon>
        <taxon>Bacillus</taxon>
        <taxon>Bacillus cereus group</taxon>
    </lineage>
</organism>
<keyword evidence="3" id="KW-0812">Transmembrane</keyword>
<evidence type="ECO:0000313" key="5">
    <source>
        <dbReference type="EMBL" id="EJQ94922.1"/>
    </source>
</evidence>
<keyword evidence="3" id="KW-1133">Transmembrane helix</keyword>
<name>J8EUM5_BACCE</name>
<dbReference type="InterPro" id="IPR000620">
    <property type="entry name" value="EamA_dom"/>
</dbReference>
<dbReference type="PATRIC" id="fig|1053219.3.peg.4983"/>
<comment type="similarity">
    <text evidence="2">Belongs to the EamA transporter family.</text>
</comment>
<protein>
    <recommendedName>
        <fullName evidence="4">EamA domain-containing protein</fullName>
    </recommendedName>
</protein>
<feature type="domain" description="EamA" evidence="4">
    <location>
        <begin position="9"/>
        <end position="80"/>
    </location>
</feature>
<evidence type="ECO:0000313" key="6">
    <source>
        <dbReference type="Proteomes" id="UP000006997"/>
    </source>
</evidence>
<dbReference type="Pfam" id="PF00892">
    <property type="entry name" value="EamA"/>
    <property type="match status" value="1"/>
</dbReference>
<dbReference type="SUPFAM" id="SSF103481">
    <property type="entry name" value="Multidrug resistance efflux transporter EmrE"/>
    <property type="match status" value="1"/>
</dbReference>
<comment type="caution">
    <text evidence="5">The sequence shown here is derived from an EMBL/GenBank/DDBJ whole genome shotgun (WGS) entry which is preliminary data.</text>
</comment>
<evidence type="ECO:0000256" key="2">
    <source>
        <dbReference type="ARBA" id="ARBA00007362"/>
    </source>
</evidence>
<dbReference type="GO" id="GO:0016020">
    <property type="term" value="C:membrane"/>
    <property type="evidence" value="ECO:0007669"/>
    <property type="project" value="InterPro"/>
</dbReference>
<evidence type="ECO:0000256" key="1">
    <source>
        <dbReference type="ARBA" id="ARBA00004127"/>
    </source>
</evidence>
<gene>
    <name evidence="5" type="ORF">II3_04886</name>
</gene>
<proteinExistence type="inferred from homology"/>
<dbReference type="PANTHER" id="PTHR12715:SF4">
    <property type="entry name" value="EAMA DOMAIN-CONTAINING PROTEIN"/>
    <property type="match status" value="1"/>
</dbReference>
<dbReference type="Proteomes" id="UP000006997">
    <property type="component" value="Unassembled WGS sequence"/>
</dbReference>
<feature type="transmembrane region" description="Helical" evidence="3">
    <location>
        <begin position="42"/>
        <end position="58"/>
    </location>
</feature>
<feature type="transmembrane region" description="Helical" evidence="3">
    <location>
        <begin position="12"/>
        <end position="30"/>
    </location>
</feature>
<reference evidence="5 6" key="1">
    <citation type="submission" date="2012-04" db="EMBL/GenBank/DDBJ databases">
        <title>The Genome Sequence of Bacillus cereus MC67.</title>
        <authorList>
            <consortium name="The Broad Institute Genome Sequencing Platform"/>
            <consortium name="The Broad Institute Genome Sequencing Center for Infectious Disease"/>
            <person name="Feldgarden M."/>
            <person name="Van der Auwera G.A."/>
            <person name="Mahillon J."/>
            <person name="Duprez V."/>
            <person name="Timmery S."/>
            <person name="Mattelet C."/>
            <person name="Dierick K."/>
            <person name="Sun M."/>
            <person name="Yu Z."/>
            <person name="Zhu L."/>
            <person name="Hu X."/>
            <person name="Shank E.B."/>
            <person name="Swiecicka I."/>
            <person name="Hansen B.M."/>
            <person name="Andrup L."/>
            <person name="Young S.K."/>
            <person name="Zeng Q."/>
            <person name="Gargeya S."/>
            <person name="Fitzgerald M."/>
            <person name="Haas B."/>
            <person name="Abouelleil A."/>
            <person name="Alvarado L."/>
            <person name="Arachchi H.M."/>
            <person name="Berlin A."/>
            <person name="Chapman S.B."/>
            <person name="Goldberg J."/>
            <person name="Griggs A."/>
            <person name="Gujja S."/>
            <person name="Hansen M."/>
            <person name="Howarth C."/>
            <person name="Imamovic A."/>
            <person name="Larimer J."/>
            <person name="McCowen C."/>
            <person name="Montmayeur A."/>
            <person name="Murphy C."/>
            <person name="Neiman D."/>
            <person name="Pearson M."/>
            <person name="Priest M."/>
            <person name="Roberts A."/>
            <person name="Saif S."/>
            <person name="Shea T."/>
            <person name="Sisk P."/>
            <person name="Sykes S."/>
            <person name="Wortman J."/>
            <person name="Nusbaum C."/>
            <person name="Birren B."/>
        </authorList>
    </citation>
    <scope>NUCLEOTIDE SEQUENCE [LARGE SCALE GENOMIC DNA]</scope>
    <source>
        <strain evidence="5 6">MC67</strain>
    </source>
</reference>
<evidence type="ECO:0000256" key="3">
    <source>
        <dbReference type="SAM" id="Phobius"/>
    </source>
</evidence>
<evidence type="ECO:0000259" key="4">
    <source>
        <dbReference type="Pfam" id="PF00892"/>
    </source>
</evidence>
<dbReference type="InterPro" id="IPR052756">
    <property type="entry name" value="Alkyne_AA_exporter"/>
</dbReference>
<dbReference type="Gene3D" id="1.10.3730.20">
    <property type="match status" value="1"/>
</dbReference>
<keyword evidence="3" id="KW-0472">Membrane</keyword>
<dbReference type="EMBL" id="AHEN01000045">
    <property type="protein sequence ID" value="EJQ94922.1"/>
    <property type="molecule type" value="Genomic_DNA"/>
</dbReference>